<feature type="transmembrane region" description="Helical" evidence="1">
    <location>
        <begin position="31"/>
        <end position="49"/>
    </location>
</feature>
<dbReference type="AlphaFoldDB" id="A0A154BS73"/>
<organism evidence="2 3">
    <name type="scientific">Anaerosporomusa subterranea</name>
    <dbReference type="NCBI Taxonomy" id="1794912"/>
    <lineage>
        <taxon>Bacteria</taxon>
        <taxon>Bacillati</taxon>
        <taxon>Bacillota</taxon>
        <taxon>Negativicutes</taxon>
        <taxon>Acetonemataceae</taxon>
        <taxon>Anaerosporomusa</taxon>
    </lineage>
</organism>
<reference evidence="2 3" key="1">
    <citation type="submission" date="2016-02" db="EMBL/GenBank/DDBJ databases">
        <title>Anaerosporomusa subterraneum gen. nov., sp. nov., a spore-forming obligate anaerobe isolated from saprolite.</title>
        <authorList>
            <person name="Choi J.K."/>
            <person name="Shah M."/>
            <person name="Yee N."/>
        </authorList>
    </citation>
    <scope>NUCLEOTIDE SEQUENCE [LARGE SCALE GENOMIC DNA]</scope>
    <source>
        <strain evidence="2 3">RU4</strain>
    </source>
</reference>
<sequence>MGRVFFDVKKITVAVRKHKAREARKRHDADVGFYPFAHFAALAIIALISNSSDTLETNALMENSGLSRELYANLEYI</sequence>
<accession>A0A154BS73</accession>
<evidence type="ECO:0000313" key="2">
    <source>
        <dbReference type="EMBL" id="KYZ76358.1"/>
    </source>
</evidence>
<keyword evidence="3" id="KW-1185">Reference proteome</keyword>
<proteinExistence type="predicted"/>
<comment type="caution">
    <text evidence="2">The sequence shown here is derived from an EMBL/GenBank/DDBJ whole genome shotgun (WGS) entry which is preliminary data.</text>
</comment>
<name>A0A154BS73_ANASB</name>
<dbReference type="STRING" id="1794912.AXX12_07950"/>
<protein>
    <submittedName>
        <fullName evidence="2">Uncharacterized protein</fullName>
    </submittedName>
</protein>
<dbReference type="Proteomes" id="UP000076268">
    <property type="component" value="Unassembled WGS sequence"/>
</dbReference>
<evidence type="ECO:0000313" key="3">
    <source>
        <dbReference type="Proteomes" id="UP000076268"/>
    </source>
</evidence>
<keyword evidence="1" id="KW-1133">Transmembrane helix</keyword>
<keyword evidence="1" id="KW-0472">Membrane</keyword>
<keyword evidence="1" id="KW-0812">Transmembrane</keyword>
<dbReference type="EMBL" id="LSGP01000017">
    <property type="protein sequence ID" value="KYZ76358.1"/>
    <property type="molecule type" value="Genomic_DNA"/>
</dbReference>
<gene>
    <name evidence="2" type="ORF">AXX12_07950</name>
</gene>
<evidence type="ECO:0000256" key="1">
    <source>
        <dbReference type="SAM" id="Phobius"/>
    </source>
</evidence>